<dbReference type="RefSeq" id="XP_003063672.1">
    <property type="nucleotide sequence ID" value="XM_003063626.1"/>
</dbReference>
<accession>C1N750</accession>
<dbReference type="OrthoDB" id="265717at2759"/>
<evidence type="ECO:0000313" key="1">
    <source>
        <dbReference type="EMBL" id="EEH52045.1"/>
    </source>
</evidence>
<dbReference type="AlphaFoldDB" id="C1N750"/>
<reference evidence="1 2" key="1">
    <citation type="journal article" date="2009" name="Science">
        <title>Green evolution and dynamic adaptations revealed by genomes of the marine picoeukaryotes Micromonas.</title>
        <authorList>
            <person name="Worden A.Z."/>
            <person name="Lee J.H."/>
            <person name="Mock T."/>
            <person name="Rouze P."/>
            <person name="Simmons M.P."/>
            <person name="Aerts A.L."/>
            <person name="Allen A.E."/>
            <person name="Cuvelier M.L."/>
            <person name="Derelle E."/>
            <person name="Everett M.V."/>
            <person name="Foulon E."/>
            <person name="Grimwood J."/>
            <person name="Gundlach H."/>
            <person name="Henrissat B."/>
            <person name="Napoli C."/>
            <person name="McDonald S.M."/>
            <person name="Parker M.S."/>
            <person name="Rombauts S."/>
            <person name="Salamov A."/>
            <person name="Von Dassow P."/>
            <person name="Badger J.H."/>
            <person name="Coutinho P.M."/>
            <person name="Demir E."/>
            <person name="Dubchak I."/>
            <person name="Gentemann C."/>
            <person name="Eikrem W."/>
            <person name="Gready J.E."/>
            <person name="John U."/>
            <person name="Lanier W."/>
            <person name="Lindquist E.A."/>
            <person name="Lucas S."/>
            <person name="Mayer K.F."/>
            <person name="Moreau H."/>
            <person name="Not F."/>
            <person name="Otillar R."/>
            <person name="Panaud O."/>
            <person name="Pangilinan J."/>
            <person name="Paulsen I."/>
            <person name="Piegu B."/>
            <person name="Poliakov A."/>
            <person name="Robbens S."/>
            <person name="Schmutz J."/>
            <person name="Toulza E."/>
            <person name="Wyss T."/>
            <person name="Zelensky A."/>
            <person name="Zhou K."/>
            <person name="Armbrust E.V."/>
            <person name="Bhattacharya D."/>
            <person name="Goodenough U.W."/>
            <person name="Van de Peer Y."/>
            <person name="Grigoriev I.V."/>
        </authorList>
    </citation>
    <scope>NUCLEOTIDE SEQUENCE [LARGE SCALE GENOMIC DNA]</scope>
    <source>
        <strain evidence="1 2">CCMP1545</strain>
    </source>
</reference>
<dbReference type="KEGG" id="mpp:MICPUCDRAFT_53556"/>
<name>C1N750_MICPC</name>
<sequence length="188" mass="20614">MEENYGDALKAFGGVPPLWPHSPRWIRDDDVYADVLRKSDEAVPGISQMARLFRADAANQKRLDQRWSAFNANAAALSVTLGEKRATTREWNEACARTAGWAGLVASSVGAADMDATHTKESFVKRYSNDIIANGMDFSMPDGPVMKRPCDKCKTPCFSECAMCGEAFCGVACLKAALRTHRSTCKRV</sequence>
<protein>
    <submittedName>
        <fullName evidence="1">Predicted protein</fullName>
    </submittedName>
</protein>
<gene>
    <name evidence="1" type="ORF">MICPUCDRAFT_53556</name>
</gene>
<dbReference type="EMBL" id="GG663749">
    <property type="protein sequence ID" value="EEH52045.1"/>
    <property type="molecule type" value="Genomic_DNA"/>
</dbReference>
<dbReference type="GeneID" id="9689113"/>
<proteinExistence type="predicted"/>
<organism evidence="2">
    <name type="scientific">Micromonas pusilla (strain CCMP1545)</name>
    <name type="common">Picoplanktonic green alga</name>
    <dbReference type="NCBI Taxonomy" id="564608"/>
    <lineage>
        <taxon>Eukaryota</taxon>
        <taxon>Viridiplantae</taxon>
        <taxon>Chlorophyta</taxon>
        <taxon>Mamiellophyceae</taxon>
        <taxon>Mamiellales</taxon>
        <taxon>Mamiellaceae</taxon>
        <taxon>Micromonas</taxon>
    </lineage>
</organism>
<dbReference type="Proteomes" id="UP000001876">
    <property type="component" value="Unassembled WGS sequence"/>
</dbReference>
<keyword evidence="2" id="KW-1185">Reference proteome</keyword>
<evidence type="ECO:0000313" key="2">
    <source>
        <dbReference type="Proteomes" id="UP000001876"/>
    </source>
</evidence>